<dbReference type="HOGENOM" id="CLU_3266339_0_0_4"/>
<proteinExistence type="predicted"/>
<protein>
    <submittedName>
        <fullName evidence="1">Uncharacterized protein</fullName>
    </submittedName>
</protein>
<evidence type="ECO:0000313" key="2">
    <source>
        <dbReference type="Proteomes" id="UP000004188"/>
    </source>
</evidence>
<sequence>MENEINIFFKKNKDVIKVSHSLNNLQLCQKLLDPLLINAIR</sequence>
<evidence type="ECO:0000313" key="1">
    <source>
        <dbReference type="EMBL" id="EDZ64213.1"/>
    </source>
</evidence>
<organism evidence="1 2">
    <name type="scientific">beta proteobacterium KB13</name>
    <dbReference type="NCBI Taxonomy" id="314607"/>
    <lineage>
        <taxon>Bacteria</taxon>
        <taxon>Pseudomonadati</taxon>
        <taxon>Pseudomonadota</taxon>
        <taxon>Betaproteobacteria</taxon>
        <taxon>Nitrosomonadales</taxon>
        <taxon>OM43 clade</taxon>
    </lineage>
</organism>
<keyword evidence="2" id="KW-1185">Reference proteome</keyword>
<dbReference type="AlphaFoldDB" id="B6BWZ5"/>
<name>B6BWZ5_9PROT</name>
<accession>B6BWZ5</accession>
<reference evidence="2" key="1">
    <citation type="journal article" date="2012" name="Stand. Genomic Sci.">
        <title>Genome sequence of strain HIMB624, a cultured representative from the OM43 clade of marine Betaproteobacteria.</title>
        <authorList>
            <person name="Huggett M.J."/>
            <person name="Hayakawa D.H."/>
            <person name="Rappe M.S."/>
        </authorList>
    </citation>
    <scope>NUCLEOTIDE SEQUENCE [LARGE SCALE GENOMIC DNA]</scope>
    <source>
        <strain evidence="2">KB13</strain>
    </source>
</reference>
<gene>
    <name evidence="1" type="ORF">KB13_345</name>
</gene>
<dbReference type="Proteomes" id="UP000004188">
    <property type="component" value="Unassembled WGS sequence"/>
</dbReference>
<dbReference type="EMBL" id="DS995299">
    <property type="protein sequence ID" value="EDZ64213.1"/>
    <property type="molecule type" value="Genomic_DNA"/>
</dbReference>